<evidence type="ECO:0000313" key="2">
    <source>
        <dbReference type="EMBL" id="RRT54685.1"/>
    </source>
</evidence>
<dbReference type="EMBL" id="AMZH03010472">
    <property type="protein sequence ID" value="RRT54685.1"/>
    <property type="molecule type" value="Genomic_DNA"/>
</dbReference>
<dbReference type="Proteomes" id="UP000287651">
    <property type="component" value="Unassembled WGS sequence"/>
</dbReference>
<evidence type="ECO:0000313" key="3">
    <source>
        <dbReference type="Proteomes" id="UP000287651"/>
    </source>
</evidence>
<gene>
    <name evidence="2" type="ORF">B296_00043438</name>
</gene>
<protein>
    <submittedName>
        <fullName evidence="2">Uncharacterized protein</fullName>
    </submittedName>
</protein>
<evidence type="ECO:0000256" key="1">
    <source>
        <dbReference type="SAM" id="MobiDB-lite"/>
    </source>
</evidence>
<feature type="compositionally biased region" description="Basic and acidic residues" evidence="1">
    <location>
        <begin position="15"/>
        <end position="30"/>
    </location>
</feature>
<reference evidence="2 3" key="1">
    <citation type="journal article" date="2014" name="Agronomy (Basel)">
        <title>A Draft Genome Sequence for Ensete ventricosum, the Drought-Tolerant Tree Against Hunger.</title>
        <authorList>
            <person name="Harrison J."/>
            <person name="Moore K.A."/>
            <person name="Paszkiewicz K."/>
            <person name="Jones T."/>
            <person name="Grant M."/>
            <person name="Ambacheew D."/>
            <person name="Muzemil S."/>
            <person name="Studholme D.J."/>
        </authorList>
    </citation>
    <scope>NUCLEOTIDE SEQUENCE [LARGE SCALE GENOMIC DNA]</scope>
</reference>
<name>A0A426YSK9_ENSVE</name>
<accession>A0A426YSK9</accession>
<comment type="caution">
    <text evidence="2">The sequence shown here is derived from an EMBL/GenBank/DDBJ whole genome shotgun (WGS) entry which is preliminary data.</text>
</comment>
<feature type="region of interest" description="Disordered" evidence="1">
    <location>
        <begin position="15"/>
        <end position="58"/>
    </location>
</feature>
<sequence length="87" mass="10118">MQRANHYIATETLIIKKCEEQKRPPAEQSRRPTSGPSRRRVEGLDFSRLQSPTTPLNSTQTKIFLQIRGKGFMLPPNRIKTRPEERD</sequence>
<dbReference type="AlphaFoldDB" id="A0A426YSK9"/>
<organism evidence="2 3">
    <name type="scientific">Ensete ventricosum</name>
    <name type="common">Abyssinian banana</name>
    <name type="synonym">Musa ensete</name>
    <dbReference type="NCBI Taxonomy" id="4639"/>
    <lineage>
        <taxon>Eukaryota</taxon>
        <taxon>Viridiplantae</taxon>
        <taxon>Streptophyta</taxon>
        <taxon>Embryophyta</taxon>
        <taxon>Tracheophyta</taxon>
        <taxon>Spermatophyta</taxon>
        <taxon>Magnoliopsida</taxon>
        <taxon>Liliopsida</taxon>
        <taxon>Zingiberales</taxon>
        <taxon>Musaceae</taxon>
        <taxon>Ensete</taxon>
    </lineage>
</organism>
<feature type="compositionally biased region" description="Polar residues" evidence="1">
    <location>
        <begin position="48"/>
        <end position="58"/>
    </location>
</feature>
<proteinExistence type="predicted"/>